<evidence type="ECO:0000313" key="3">
    <source>
        <dbReference type="WBParaSite" id="maker-unitig_27553-snap-gene-0.2-mRNA-1"/>
    </source>
</evidence>
<evidence type="ECO:0000256" key="1">
    <source>
        <dbReference type="SAM" id="MobiDB-lite"/>
    </source>
</evidence>
<accession>A0A1I8FBL9</accession>
<organism evidence="2 3">
    <name type="scientific">Macrostomum lignano</name>
    <dbReference type="NCBI Taxonomy" id="282301"/>
    <lineage>
        <taxon>Eukaryota</taxon>
        <taxon>Metazoa</taxon>
        <taxon>Spiralia</taxon>
        <taxon>Lophotrochozoa</taxon>
        <taxon>Platyhelminthes</taxon>
        <taxon>Rhabditophora</taxon>
        <taxon>Macrostomorpha</taxon>
        <taxon>Macrostomida</taxon>
        <taxon>Macrostomidae</taxon>
        <taxon>Macrostomum</taxon>
    </lineage>
</organism>
<reference evidence="3" key="1">
    <citation type="submission" date="2016-11" db="UniProtKB">
        <authorList>
            <consortium name="WormBaseParasite"/>
        </authorList>
    </citation>
    <scope>IDENTIFICATION</scope>
</reference>
<feature type="compositionally biased region" description="Low complexity" evidence="1">
    <location>
        <begin position="232"/>
        <end position="241"/>
    </location>
</feature>
<evidence type="ECO:0000313" key="2">
    <source>
        <dbReference type="Proteomes" id="UP000095280"/>
    </source>
</evidence>
<proteinExistence type="predicted"/>
<feature type="region of interest" description="Disordered" evidence="1">
    <location>
        <begin position="229"/>
        <end position="264"/>
    </location>
</feature>
<keyword evidence="2" id="KW-1185">Reference proteome</keyword>
<name>A0A1I8FBL9_9PLAT</name>
<dbReference type="AlphaFoldDB" id="A0A1I8FBL9"/>
<dbReference type="WBParaSite" id="maker-unitig_27553-snap-gene-0.2-mRNA-1">
    <property type="protein sequence ID" value="maker-unitig_27553-snap-gene-0.2-mRNA-1"/>
    <property type="gene ID" value="maker-unitig_27553-snap-gene-0.2"/>
</dbReference>
<protein>
    <submittedName>
        <fullName evidence="3">C2H2-type domain-containing protein</fullName>
    </submittedName>
</protein>
<dbReference type="Proteomes" id="UP000095280">
    <property type="component" value="Unplaced"/>
</dbReference>
<sequence length="358" mass="39567">ASRARGSRKASTSLPGYRAGAATLSWRADSTAARSWNLRVCRLPAPVHAGLRRLRCCRLQRLQRRPGGAPLWLSGGGDSGCCSCRSSGSSLLREDPALDRISTVLSRCHPSQRCPKTGSQPQQHGITGLVSSDSVDRCALPQAGREPATPASFGRRGLPACPTTKPAKLHGVAPFSHPAITGWFGRRCRCRRSVHRRIDTVRLDKRAGLEIHCGFVCLPLPERQRLPVRHGSSGSLNSSQSALHGIRRRRSCRRAADANATRRSCSNSRQLLRLRRRSRAPQRRPRTFQRRHCFDRSTDDLDDWQARSDLKRQRVELEGGSAGAALLGLRQLLAELEGAERRRKDGAAGKRWLAEREG</sequence>